<proteinExistence type="predicted"/>
<feature type="chain" id="PRO_5044629337" evidence="2">
    <location>
        <begin position="18"/>
        <end position="375"/>
    </location>
</feature>
<dbReference type="InterPro" id="IPR009009">
    <property type="entry name" value="RlpA-like_DPBB"/>
</dbReference>
<dbReference type="NCBIfam" id="NF041144">
    <property type="entry name" value="expansin_EXLX1"/>
    <property type="match status" value="1"/>
</dbReference>
<keyword evidence="1 2" id="KW-0732">Signal</keyword>
<dbReference type="Gene3D" id="2.40.40.10">
    <property type="entry name" value="RlpA-like domain"/>
    <property type="match status" value="1"/>
</dbReference>
<dbReference type="InterPro" id="IPR036749">
    <property type="entry name" value="Expansin_CBD_sf"/>
</dbReference>
<dbReference type="AlphaFoldDB" id="A0A6A6YTI4"/>
<evidence type="ECO:0000256" key="2">
    <source>
        <dbReference type="SAM" id="SignalP"/>
    </source>
</evidence>
<dbReference type="EMBL" id="MU003699">
    <property type="protein sequence ID" value="KAF2811217.1"/>
    <property type="molecule type" value="Genomic_DNA"/>
</dbReference>
<evidence type="ECO:0000256" key="1">
    <source>
        <dbReference type="ARBA" id="ARBA00022729"/>
    </source>
</evidence>
<gene>
    <name evidence="4 6" type="ORF">BDZ99DRAFT_508500</name>
</gene>
<dbReference type="SUPFAM" id="SSF49590">
    <property type="entry name" value="PHL pollen allergen"/>
    <property type="match status" value="1"/>
</dbReference>
<reference evidence="6" key="3">
    <citation type="submission" date="2025-04" db="UniProtKB">
        <authorList>
            <consortium name="RefSeq"/>
        </authorList>
    </citation>
    <scope>IDENTIFICATION</scope>
    <source>
        <strain evidence="6">CBS 304.34</strain>
    </source>
</reference>
<name>A0A6A6YTI4_9PEZI</name>
<dbReference type="PANTHER" id="PTHR31836">
    <property type="match status" value="1"/>
</dbReference>
<feature type="signal peptide" evidence="2">
    <location>
        <begin position="1"/>
        <end position="17"/>
    </location>
</feature>
<dbReference type="Gene3D" id="2.60.40.760">
    <property type="entry name" value="Expansin, cellulose-binding-like domain"/>
    <property type="match status" value="1"/>
</dbReference>
<reference evidence="6" key="2">
    <citation type="submission" date="2020-04" db="EMBL/GenBank/DDBJ databases">
        <authorList>
            <consortium name="NCBI Genome Project"/>
        </authorList>
    </citation>
    <scope>NUCLEOTIDE SEQUENCE</scope>
    <source>
        <strain evidence="6">CBS 304.34</strain>
    </source>
</reference>
<evidence type="ECO:0000313" key="5">
    <source>
        <dbReference type="Proteomes" id="UP000504636"/>
    </source>
</evidence>
<reference evidence="4 6" key="1">
    <citation type="journal article" date="2020" name="Stud. Mycol.">
        <title>101 Dothideomycetes genomes: a test case for predicting lifestyles and emergence of pathogens.</title>
        <authorList>
            <person name="Haridas S."/>
            <person name="Albert R."/>
            <person name="Binder M."/>
            <person name="Bloem J."/>
            <person name="Labutti K."/>
            <person name="Salamov A."/>
            <person name="Andreopoulos B."/>
            <person name="Baker S."/>
            <person name="Barry K."/>
            <person name="Bills G."/>
            <person name="Bluhm B."/>
            <person name="Cannon C."/>
            <person name="Castanera R."/>
            <person name="Culley D."/>
            <person name="Daum C."/>
            <person name="Ezra D."/>
            <person name="Gonzalez J."/>
            <person name="Henrissat B."/>
            <person name="Kuo A."/>
            <person name="Liang C."/>
            <person name="Lipzen A."/>
            <person name="Lutzoni F."/>
            <person name="Magnuson J."/>
            <person name="Mondo S."/>
            <person name="Nolan M."/>
            <person name="Ohm R."/>
            <person name="Pangilinan J."/>
            <person name="Park H.-J."/>
            <person name="Ramirez L."/>
            <person name="Alfaro M."/>
            <person name="Sun H."/>
            <person name="Tritt A."/>
            <person name="Yoshinaga Y."/>
            <person name="Zwiers L.-H."/>
            <person name="Turgeon B."/>
            <person name="Goodwin S."/>
            <person name="Spatafora J."/>
            <person name="Crous P."/>
            <person name="Grigoriev I."/>
        </authorList>
    </citation>
    <scope>NUCLEOTIDE SEQUENCE</scope>
    <source>
        <strain evidence="4 6">CBS 304.34</strain>
    </source>
</reference>
<dbReference type="InterPro" id="IPR007112">
    <property type="entry name" value="Expansin/allergen_DPBB_dom"/>
</dbReference>
<dbReference type="InterPro" id="IPR036908">
    <property type="entry name" value="RlpA-like_sf"/>
</dbReference>
<dbReference type="InterPro" id="IPR051477">
    <property type="entry name" value="Expansin_CellWall"/>
</dbReference>
<protein>
    <submittedName>
        <fullName evidence="4 6">Barwin-like endoglucanase</fullName>
    </submittedName>
</protein>
<dbReference type="SUPFAM" id="SSF50685">
    <property type="entry name" value="Barwin-like endoglucanases"/>
    <property type="match status" value="1"/>
</dbReference>
<dbReference type="OrthoDB" id="406505at2759"/>
<keyword evidence="5" id="KW-1185">Reference proteome</keyword>
<dbReference type="Pfam" id="PF03330">
    <property type="entry name" value="DPBB_1"/>
    <property type="match status" value="1"/>
</dbReference>
<dbReference type="PANTHER" id="PTHR31836:SF21">
    <property type="entry name" value="EXPANSIN-LIKE PROTEIN 7"/>
    <property type="match status" value="1"/>
</dbReference>
<dbReference type="GeneID" id="54465225"/>
<dbReference type="RefSeq" id="XP_033578181.1">
    <property type="nucleotide sequence ID" value="XM_033724332.1"/>
</dbReference>
<evidence type="ECO:0000313" key="6">
    <source>
        <dbReference type="RefSeq" id="XP_033578181.1"/>
    </source>
</evidence>
<feature type="domain" description="Expansin-like EG45" evidence="3">
    <location>
        <begin position="178"/>
        <end position="282"/>
    </location>
</feature>
<accession>A0A6A6YTI4</accession>
<sequence length="375" mass="38001">MKSSLIVLAASFSFAFAQNSFCPGNAITVTITPTVTKTCGGTIYTTTTLKATTVTVPPSEASHSIVTVASTLYLTPSPVAELPSSSILEAASSASPLISYKASSAGTPTTLSFVYASTAAAGLAGKKEAAHTSVSKLASSSIKASTSVKASSSKVSSAAAAATPSSSSDNALGGSNSGQATYYGDGSISGGMCSFTTYTLPSGIFGTALSDSNWDTAANCGACVSVTGPSGNSVRAMIVDQCPGCGLNHLDLFPDAFSALADPSKGVIDVSWNVVPCDITSPITLHNKDGVSAYWFSMQVVNANVPVKSLEVSTDNSVTWQATERQDYNFFQQASGFGTTTVDVRVTSTTGEKIIVKGVNIASGASTEASSNFSS</sequence>
<dbReference type="Proteomes" id="UP000504636">
    <property type="component" value="Unplaced"/>
</dbReference>
<evidence type="ECO:0000313" key="4">
    <source>
        <dbReference type="EMBL" id="KAF2811217.1"/>
    </source>
</evidence>
<dbReference type="CDD" id="cd22271">
    <property type="entry name" value="DPBB_EXP_N-like"/>
    <property type="match status" value="1"/>
</dbReference>
<dbReference type="PROSITE" id="PS50842">
    <property type="entry name" value="EXPANSIN_EG45"/>
    <property type="match status" value="1"/>
</dbReference>
<evidence type="ECO:0000259" key="3">
    <source>
        <dbReference type="PROSITE" id="PS50842"/>
    </source>
</evidence>
<dbReference type="InterPro" id="IPR049818">
    <property type="entry name" value="Expansin_EXLX1-like"/>
</dbReference>
<organism evidence="4">
    <name type="scientific">Mytilinidion resinicola</name>
    <dbReference type="NCBI Taxonomy" id="574789"/>
    <lineage>
        <taxon>Eukaryota</taxon>
        <taxon>Fungi</taxon>
        <taxon>Dikarya</taxon>
        <taxon>Ascomycota</taxon>
        <taxon>Pezizomycotina</taxon>
        <taxon>Dothideomycetes</taxon>
        <taxon>Pleosporomycetidae</taxon>
        <taxon>Mytilinidiales</taxon>
        <taxon>Mytilinidiaceae</taxon>
        <taxon>Mytilinidion</taxon>
    </lineage>
</organism>